<feature type="chain" id="PRO_5012417569" evidence="3">
    <location>
        <begin position="37"/>
        <end position="170"/>
    </location>
</feature>
<organism evidence="4 5">
    <name type="scientific">Acetobacter ascendens</name>
    <dbReference type="NCBI Taxonomy" id="481146"/>
    <lineage>
        <taxon>Bacteria</taxon>
        <taxon>Pseudomonadati</taxon>
        <taxon>Pseudomonadota</taxon>
        <taxon>Alphaproteobacteria</taxon>
        <taxon>Acetobacterales</taxon>
        <taxon>Acetobacteraceae</taxon>
        <taxon>Acetobacter</taxon>
    </lineage>
</organism>
<feature type="signal peptide" evidence="3">
    <location>
        <begin position="1"/>
        <end position="36"/>
    </location>
</feature>
<sequence length="170" mass="19532">MHHPKNPESHHRCNISAKLVLPLVVLLGVMPAVASAQTGSQEQEKPFSAPEIPDPPQILRDQTRAMTETCRAWLPTIQPSQSDIKNDKMQSPLLSPETQYQRDLCQMALEPVPIEQSFMILTIGTTWGLVLTIAVIFYILYRANRWFTAFLKQKYHYLEEQISLFRNSRK</sequence>
<protein>
    <submittedName>
        <fullName evidence="4">Uncharacterized protein</fullName>
    </submittedName>
</protein>
<evidence type="ECO:0000256" key="1">
    <source>
        <dbReference type="SAM" id="MobiDB-lite"/>
    </source>
</evidence>
<feature type="region of interest" description="Disordered" evidence="1">
    <location>
        <begin position="37"/>
        <end position="57"/>
    </location>
</feature>
<gene>
    <name evidence="4" type="ORF">S101447_02752</name>
</gene>
<keyword evidence="2" id="KW-1133">Transmembrane helix</keyword>
<evidence type="ECO:0000256" key="3">
    <source>
        <dbReference type="SAM" id="SignalP"/>
    </source>
</evidence>
<evidence type="ECO:0000256" key="2">
    <source>
        <dbReference type="SAM" id="Phobius"/>
    </source>
</evidence>
<evidence type="ECO:0000313" key="4">
    <source>
        <dbReference type="EMBL" id="ARW11789.1"/>
    </source>
</evidence>
<reference evidence="4 5" key="1">
    <citation type="submission" date="2017-05" db="EMBL/GenBank/DDBJ databases">
        <title>Genome sequence of Acetobacter pasteurianus subsp. ascendens strain SRCM101447.</title>
        <authorList>
            <person name="Cho S.H."/>
        </authorList>
    </citation>
    <scope>NUCLEOTIDE SEQUENCE [LARGE SCALE GENOMIC DNA]</scope>
    <source>
        <strain evidence="4 5">SRCM101447</strain>
        <plasmid evidence="5">Plasmid pap1447-1 sequence</plasmid>
    </source>
</reference>
<keyword evidence="3" id="KW-0732">Signal</keyword>
<keyword evidence="2" id="KW-0812">Transmembrane</keyword>
<dbReference type="Proteomes" id="UP000195633">
    <property type="component" value="Plasmid pAP1447-1"/>
</dbReference>
<keyword evidence="4" id="KW-0614">Plasmid</keyword>
<feature type="transmembrane region" description="Helical" evidence="2">
    <location>
        <begin position="118"/>
        <end position="141"/>
    </location>
</feature>
<proteinExistence type="predicted"/>
<geneLocation type="plasmid" evidence="5">
    <name>pap1447-1 sequence</name>
</geneLocation>
<evidence type="ECO:0000313" key="5">
    <source>
        <dbReference type="Proteomes" id="UP000195633"/>
    </source>
</evidence>
<name>A0A1Y0V7C4_9PROT</name>
<dbReference type="AlphaFoldDB" id="A0A1Y0V7C4"/>
<dbReference type="EMBL" id="CP021525">
    <property type="protein sequence ID" value="ARW11789.1"/>
    <property type="molecule type" value="Genomic_DNA"/>
</dbReference>
<keyword evidence="2" id="KW-0472">Membrane</keyword>
<accession>A0A1Y0V7C4</accession>